<feature type="compositionally biased region" description="Basic and acidic residues" evidence="1">
    <location>
        <begin position="444"/>
        <end position="453"/>
    </location>
</feature>
<feature type="compositionally biased region" description="Basic residues" evidence="1">
    <location>
        <begin position="426"/>
        <end position="437"/>
    </location>
</feature>
<proteinExistence type="predicted"/>
<organism evidence="2 3">
    <name type="scientific">Helicocarpus griseus UAMH5409</name>
    <dbReference type="NCBI Taxonomy" id="1447875"/>
    <lineage>
        <taxon>Eukaryota</taxon>
        <taxon>Fungi</taxon>
        <taxon>Dikarya</taxon>
        <taxon>Ascomycota</taxon>
        <taxon>Pezizomycotina</taxon>
        <taxon>Eurotiomycetes</taxon>
        <taxon>Eurotiomycetidae</taxon>
        <taxon>Onygenales</taxon>
        <taxon>Ajellomycetaceae</taxon>
        <taxon>Helicocarpus</taxon>
    </lineage>
</organism>
<feature type="compositionally biased region" description="Basic and acidic residues" evidence="1">
    <location>
        <begin position="144"/>
        <end position="155"/>
    </location>
</feature>
<evidence type="ECO:0000313" key="3">
    <source>
        <dbReference type="Proteomes" id="UP000223968"/>
    </source>
</evidence>
<reference evidence="2 3" key="1">
    <citation type="submission" date="2017-10" db="EMBL/GenBank/DDBJ databases">
        <title>Comparative genomics in systemic dimorphic fungi from Ajellomycetaceae.</title>
        <authorList>
            <person name="Munoz J.F."/>
            <person name="Mcewen J.G."/>
            <person name="Clay O.K."/>
            <person name="Cuomo C.A."/>
        </authorList>
    </citation>
    <scope>NUCLEOTIDE SEQUENCE [LARGE SCALE GENOMIC DNA]</scope>
    <source>
        <strain evidence="2 3">UAMH5409</strain>
    </source>
</reference>
<dbReference type="AlphaFoldDB" id="A0A2B7WHC8"/>
<evidence type="ECO:0008006" key="4">
    <source>
        <dbReference type="Google" id="ProtNLM"/>
    </source>
</evidence>
<gene>
    <name evidence="2" type="ORF">AJ79_09784</name>
</gene>
<feature type="compositionally biased region" description="Polar residues" evidence="1">
    <location>
        <begin position="505"/>
        <end position="517"/>
    </location>
</feature>
<dbReference type="OrthoDB" id="5369841at2759"/>
<protein>
    <recommendedName>
        <fullName evidence="4">Ubiquitin carboxyl-terminal hydrolase 19</fullName>
    </recommendedName>
</protein>
<comment type="caution">
    <text evidence="2">The sequence shown here is derived from an EMBL/GenBank/DDBJ whole genome shotgun (WGS) entry which is preliminary data.</text>
</comment>
<feature type="region of interest" description="Disordered" evidence="1">
    <location>
        <begin position="125"/>
        <end position="169"/>
    </location>
</feature>
<feature type="compositionally biased region" description="Low complexity" evidence="1">
    <location>
        <begin position="529"/>
        <end position="541"/>
    </location>
</feature>
<feature type="compositionally biased region" description="Gly residues" evidence="1">
    <location>
        <begin position="584"/>
        <end position="607"/>
    </location>
</feature>
<feature type="compositionally biased region" description="Low complexity" evidence="1">
    <location>
        <begin position="551"/>
        <end position="562"/>
    </location>
</feature>
<keyword evidence="3" id="KW-1185">Reference proteome</keyword>
<dbReference type="EMBL" id="PDNB01000301">
    <property type="protein sequence ID" value="PGG95992.1"/>
    <property type="molecule type" value="Genomic_DNA"/>
</dbReference>
<name>A0A2B7WHC8_9EURO</name>
<sequence length="640" mass="67816">MDAQYPFASREDIWRVQEEVKDLFAAQIEHGERISRLERRRDDDARMKSVWGPLSPFPGSIGTVHHQESSFNPTAEPFKGFDQTHQHGLTGALHLEHEEEPRRGASRANSVRFDESSMYYGQANRSTTELLPLRTGSGLGSHPLTERSLSHRSDGKQSSSGQSHHSARTNSMGLEASRLLGGGTGPSSTSNTPLPPPPGLFILGPVPCIIRCWLTTNFSNDSLLYAAVCTGSYRSAISEQMVRKLGLEGEASVEDGVRIIKLPVYLPEASVYQPSSRGGSPVPQLPALTVRFIIRAPEPNEKSIQIFLGSDVLRAHNADILFSQDKMLIVDDERNKISIPLVRPEDDSTFRNLSIGTEPAPSSAQYNGHVNEKENVRIQMNGDQSTPEGASVPLTGSSITSSEAKPDPSTLTLRTSSDSFDLPNRKPTRSPARHHRNFATDDNVSDHSPDRPPKSSTSDRSFPAPPSASSTTGSAAATAKSEGSGVWGPWRRPDTGTGTVKADSGANSPFMSAYQRSTRTRNMKVLKPSKSSSSASGSMSSVTPAGSRQVSSTTPMPTTTTGIGIGMGSIGDRVSGDDASQGLANGGSAGGKGSSSDGAGAGAGGPWAGKSRAANPNPVGGASAFGWLNSAGRKREGSGE</sequence>
<evidence type="ECO:0000313" key="2">
    <source>
        <dbReference type="EMBL" id="PGG95992.1"/>
    </source>
</evidence>
<feature type="compositionally biased region" description="Low complexity" evidence="1">
    <location>
        <begin position="467"/>
        <end position="484"/>
    </location>
</feature>
<feature type="region of interest" description="Disordered" evidence="1">
    <location>
        <begin position="348"/>
        <end position="368"/>
    </location>
</feature>
<accession>A0A2B7WHC8</accession>
<feature type="compositionally biased region" description="Polar residues" evidence="1">
    <location>
        <begin position="381"/>
        <end position="419"/>
    </location>
</feature>
<feature type="compositionally biased region" description="Polar residues" evidence="1">
    <location>
        <begin position="350"/>
        <end position="368"/>
    </location>
</feature>
<dbReference type="STRING" id="1447875.A0A2B7WHC8"/>
<feature type="region of interest" description="Disordered" evidence="1">
    <location>
        <begin position="381"/>
        <end position="640"/>
    </location>
</feature>
<dbReference type="Proteomes" id="UP000223968">
    <property type="component" value="Unassembled WGS sequence"/>
</dbReference>
<evidence type="ECO:0000256" key="1">
    <source>
        <dbReference type="SAM" id="MobiDB-lite"/>
    </source>
</evidence>